<reference evidence="3" key="1">
    <citation type="submission" date="2021-03" db="EMBL/GenBank/DDBJ databases">
        <title>Chromosome level genome of the anhydrobiotic midge Polypedilum vanderplanki.</title>
        <authorList>
            <person name="Yoshida Y."/>
            <person name="Kikawada T."/>
            <person name="Gusev O."/>
        </authorList>
    </citation>
    <scope>NUCLEOTIDE SEQUENCE</scope>
    <source>
        <strain evidence="3">NIAS01</strain>
        <tissue evidence="3">Whole body or cell culture</tissue>
    </source>
</reference>
<dbReference type="CDD" id="cd00190">
    <property type="entry name" value="Tryp_SPc"/>
    <property type="match status" value="1"/>
</dbReference>
<evidence type="ECO:0000313" key="3">
    <source>
        <dbReference type="EMBL" id="KAG5678468.1"/>
    </source>
</evidence>
<dbReference type="EMBL" id="JADBJN010000002">
    <property type="protein sequence ID" value="KAG5678468.1"/>
    <property type="molecule type" value="Genomic_DNA"/>
</dbReference>
<evidence type="ECO:0000259" key="2">
    <source>
        <dbReference type="PROSITE" id="PS50240"/>
    </source>
</evidence>
<organism evidence="3 4">
    <name type="scientific">Polypedilum vanderplanki</name>
    <name type="common">Sleeping chironomid midge</name>
    <dbReference type="NCBI Taxonomy" id="319348"/>
    <lineage>
        <taxon>Eukaryota</taxon>
        <taxon>Metazoa</taxon>
        <taxon>Ecdysozoa</taxon>
        <taxon>Arthropoda</taxon>
        <taxon>Hexapoda</taxon>
        <taxon>Insecta</taxon>
        <taxon>Pterygota</taxon>
        <taxon>Neoptera</taxon>
        <taxon>Endopterygota</taxon>
        <taxon>Diptera</taxon>
        <taxon>Nematocera</taxon>
        <taxon>Chironomoidea</taxon>
        <taxon>Chironomidae</taxon>
        <taxon>Chironominae</taxon>
        <taxon>Polypedilum</taxon>
        <taxon>Polypedilum</taxon>
    </lineage>
</organism>
<dbReference type="PROSITE" id="PS00134">
    <property type="entry name" value="TRYPSIN_HIS"/>
    <property type="match status" value="1"/>
</dbReference>
<name>A0A9J6C8J6_POLVA</name>
<dbReference type="InterPro" id="IPR018114">
    <property type="entry name" value="TRYPSIN_HIS"/>
</dbReference>
<gene>
    <name evidence="3" type="ORF">PVAND_008138</name>
</gene>
<evidence type="ECO:0000313" key="4">
    <source>
        <dbReference type="Proteomes" id="UP001107558"/>
    </source>
</evidence>
<protein>
    <recommendedName>
        <fullName evidence="2">Peptidase S1 domain-containing protein</fullName>
    </recommendedName>
</protein>
<sequence length="251" mass="27073">MTNFRSGSRIAGGTEASRNQFPFATIFFIYAPNDDQSICSGSILSAHYVLSAAHCFTNLASADLLAGVHNVETEFPIYELTIFNSDIIIHESYDRVRYTNDIAVISTRRSPFSFTRIEIQPINIIPRSYANSNLTGYMARISGWGLTSDTSSISPVPRYIDAPIISNDECARTFGTLITSGNICLSGSNGRSTCPGDSGGGMTIAHGSTRVLAGIVSFGSDRGCTLGYPTAKTRITAFYDWITSKTGIVIS</sequence>
<accession>A0A9J6C8J6</accession>
<dbReference type="PANTHER" id="PTHR24260">
    <property type="match status" value="1"/>
</dbReference>
<dbReference type="SMART" id="SM00020">
    <property type="entry name" value="Tryp_SPc"/>
    <property type="match status" value="1"/>
</dbReference>
<dbReference type="GO" id="GO:0004252">
    <property type="term" value="F:serine-type endopeptidase activity"/>
    <property type="evidence" value="ECO:0007669"/>
    <property type="project" value="InterPro"/>
</dbReference>
<comment type="caution">
    <text evidence="3">The sequence shown here is derived from an EMBL/GenBank/DDBJ whole genome shotgun (WGS) entry which is preliminary data.</text>
</comment>
<dbReference type="InterPro" id="IPR043504">
    <property type="entry name" value="Peptidase_S1_PA_chymotrypsin"/>
</dbReference>
<dbReference type="OrthoDB" id="5565075at2759"/>
<dbReference type="InterPro" id="IPR009003">
    <property type="entry name" value="Peptidase_S1_PA"/>
</dbReference>
<dbReference type="Pfam" id="PF00089">
    <property type="entry name" value="Trypsin"/>
    <property type="match status" value="1"/>
</dbReference>
<dbReference type="InterPro" id="IPR051333">
    <property type="entry name" value="CLIP_Serine_Protease"/>
</dbReference>
<dbReference type="InterPro" id="IPR001314">
    <property type="entry name" value="Peptidase_S1A"/>
</dbReference>
<dbReference type="SUPFAM" id="SSF50494">
    <property type="entry name" value="Trypsin-like serine proteases"/>
    <property type="match status" value="1"/>
</dbReference>
<proteinExistence type="inferred from homology"/>
<dbReference type="Proteomes" id="UP001107558">
    <property type="component" value="Chromosome 2"/>
</dbReference>
<feature type="domain" description="Peptidase S1" evidence="2">
    <location>
        <begin position="10"/>
        <end position="247"/>
    </location>
</feature>
<dbReference type="PANTHER" id="PTHR24260:SF134">
    <property type="entry name" value="AT07769P-RELATED"/>
    <property type="match status" value="1"/>
</dbReference>
<keyword evidence="4" id="KW-1185">Reference proteome</keyword>
<dbReference type="PRINTS" id="PR00722">
    <property type="entry name" value="CHYMOTRYPSIN"/>
</dbReference>
<comment type="similarity">
    <text evidence="1">Belongs to the peptidase S1 family. CLIP subfamily.</text>
</comment>
<dbReference type="InterPro" id="IPR001254">
    <property type="entry name" value="Trypsin_dom"/>
</dbReference>
<dbReference type="AlphaFoldDB" id="A0A9J6C8J6"/>
<dbReference type="Gene3D" id="2.40.10.10">
    <property type="entry name" value="Trypsin-like serine proteases"/>
    <property type="match status" value="1"/>
</dbReference>
<dbReference type="GO" id="GO:0006508">
    <property type="term" value="P:proteolysis"/>
    <property type="evidence" value="ECO:0007669"/>
    <property type="project" value="InterPro"/>
</dbReference>
<evidence type="ECO:0000256" key="1">
    <source>
        <dbReference type="ARBA" id="ARBA00024195"/>
    </source>
</evidence>
<dbReference type="PROSITE" id="PS50240">
    <property type="entry name" value="TRYPSIN_DOM"/>
    <property type="match status" value="1"/>
</dbReference>